<dbReference type="Pfam" id="PF00400">
    <property type="entry name" value="WD40"/>
    <property type="match status" value="5"/>
</dbReference>
<keyword evidence="6" id="KW-0812">Transmembrane</keyword>
<dbReference type="PROSITE" id="PS50011">
    <property type="entry name" value="PROTEIN_KINASE_DOM"/>
    <property type="match status" value="1"/>
</dbReference>
<dbReference type="GO" id="GO:0005524">
    <property type="term" value="F:ATP binding"/>
    <property type="evidence" value="ECO:0007669"/>
    <property type="project" value="UniProtKB-KW"/>
</dbReference>
<evidence type="ECO:0000256" key="2">
    <source>
        <dbReference type="ARBA" id="ARBA00022741"/>
    </source>
</evidence>
<keyword evidence="5" id="KW-0853">WD repeat</keyword>
<feature type="repeat" description="WD" evidence="5">
    <location>
        <begin position="649"/>
        <end position="681"/>
    </location>
</feature>
<evidence type="ECO:0000259" key="7">
    <source>
        <dbReference type="PROSITE" id="PS50011"/>
    </source>
</evidence>
<dbReference type="InterPro" id="IPR008271">
    <property type="entry name" value="Ser/Thr_kinase_AS"/>
</dbReference>
<dbReference type="InterPro" id="IPR000719">
    <property type="entry name" value="Prot_kinase_dom"/>
</dbReference>
<evidence type="ECO:0000256" key="5">
    <source>
        <dbReference type="PROSITE-ProRule" id="PRU00221"/>
    </source>
</evidence>
<reference evidence="8 9" key="1">
    <citation type="submission" date="2020-08" db="EMBL/GenBank/DDBJ databases">
        <title>Genomic Encyclopedia of Type Strains, Phase IV (KMG-IV): sequencing the most valuable type-strain genomes for metagenomic binning, comparative biology and taxonomic classification.</title>
        <authorList>
            <person name="Goeker M."/>
        </authorList>
    </citation>
    <scope>NUCLEOTIDE SEQUENCE [LARGE SCALE GENOMIC DNA]</scope>
    <source>
        <strain evidence="8 9">DSM 12251</strain>
    </source>
</reference>
<sequence length="1027" mass="112665">MSIVLDSPSTSCPDCGAILPAGSGALLCPVCVLLEDAEELPPLPSYTLLGEIARGGMGVVYRARQERLRRVVAVKILPGAAFSSQEFRQRFQREAETAASLNHPNIVAIHEIGELLGQPFIAMELVEGLSLGERLQRDRLTPEFSAHIIRQVARAVAHAHERGVIHRDLKPSNILLRDEMEPMLTDFGLARFTQTGHTLTRSAQSLGSPGYLPPERVGLHEGSPAMAEDVYGLGAVLYHCLTGRPPFVADSVAALLAATEMQEPVAPRLLNPSIPLDLQTICLRCLEKKPASRYASAQEVADELDRFLRGDSILARPVSTWARVFRRAQRQPVLAALSVALVLAIIAGTLGSVLGWQHAAREAEARRVELYSSNIAAAAGAMNAGLPAQARSLLRDSVPELGERDLRGPEWHLLQHLMNPQELFSISAHGHILTTLDWSPSGQWLLSGAHEGSLKLWRLDKAGRLKMEQQILAPGKPRLNQVKWLDEESFICAESNGVIRLRKLGQDQPIWEIKGVQFSLAKQAGLLAVSSRGPFYYEPAGEITLWKLGEGAPSPWKTLPQPGRVLALSREGDRLAFSRPHVGRADMESGLWLVNLKNDHEPPRLLPTPGPVWSLQFAPDGLSLAVSLFQGGADVIRFSMPGAERLPSLKGHSLRPWSVTFSADSQMQITTSSDRSIRAWKDGREVAQLSAAHENEIWCAALHPQGQYLATGDKDGVLKVFGFPLAGDRLAALARYAHSRYEPLIFTPDSKAICLAQGQQTMQQSFLKEASKKLVLPAPSVGYDDQGQLWGWNRNKGVLSREDGELSWSLGAAGSTFLKTGFSYNGAYFYSLQVPGHVVRLEIQSGRREVVPQLLTQPLSGESEVKAAKLSPDGRYFAVASWQELALHDFKTNRTQRFSNDPHWARDIAFSPDGEWMATAGINGHIHLRHLPQGQLKAVLRGHIEEVSGVAFSPDGQTLVSSEIGLGLRFWRMDTRREVFYLRLEKTTEALRFSPDGRWLAVGLCEAEAAPETGQVLLLPVASSPEP</sequence>
<dbReference type="PROSITE" id="PS50082">
    <property type="entry name" value="WD_REPEATS_2"/>
    <property type="match status" value="4"/>
</dbReference>
<keyword evidence="3 8" id="KW-0418">Kinase</keyword>
<feature type="repeat" description="WD" evidence="5">
    <location>
        <begin position="940"/>
        <end position="981"/>
    </location>
</feature>
<dbReference type="InterPro" id="IPR001680">
    <property type="entry name" value="WD40_rpt"/>
</dbReference>
<accession>A0A7W7YQA9</accession>
<name>A0A7W7YQA9_9BACT</name>
<dbReference type="InterPro" id="IPR011009">
    <property type="entry name" value="Kinase-like_dom_sf"/>
</dbReference>
<evidence type="ECO:0000256" key="3">
    <source>
        <dbReference type="ARBA" id="ARBA00022777"/>
    </source>
</evidence>
<dbReference type="AlphaFoldDB" id="A0A7W7YQA9"/>
<organism evidence="8 9">
    <name type="scientific">Prosthecobacter dejongeii</name>
    <dbReference type="NCBI Taxonomy" id="48465"/>
    <lineage>
        <taxon>Bacteria</taxon>
        <taxon>Pseudomonadati</taxon>
        <taxon>Verrucomicrobiota</taxon>
        <taxon>Verrucomicrobiia</taxon>
        <taxon>Verrucomicrobiales</taxon>
        <taxon>Verrucomicrobiaceae</taxon>
        <taxon>Prosthecobacter</taxon>
    </lineage>
</organism>
<dbReference type="SUPFAM" id="SSF50978">
    <property type="entry name" value="WD40 repeat-like"/>
    <property type="match status" value="1"/>
</dbReference>
<dbReference type="RefSeq" id="WP_184212654.1">
    <property type="nucleotide sequence ID" value="NZ_JACHIF010000011.1"/>
</dbReference>
<keyword evidence="6" id="KW-0472">Membrane</keyword>
<dbReference type="SMART" id="SM00320">
    <property type="entry name" value="WD40"/>
    <property type="match status" value="7"/>
</dbReference>
<dbReference type="SMART" id="SM00220">
    <property type="entry name" value="S_TKc"/>
    <property type="match status" value="1"/>
</dbReference>
<dbReference type="PROSITE" id="PS50294">
    <property type="entry name" value="WD_REPEATS_REGION"/>
    <property type="match status" value="3"/>
</dbReference>
<dbReference type="GO" id="GO:0004674">
    <property type="term" value="F:protein serine/threonine kinase activity"/>
    <property type="evidence" value="ECO:0007669"/>
    <property type="project" value="UniProtKB-KW"/>
</dbReference>
<dbReference type="InterPro" id="IPR036322">
    <property type="entry name" value="WD40_repeat_dom_sf"/>
</dbReference>
<keyword evidence="4" id="KW-0067">ATP-binding</keyword>
<feature type="domain" description="Protein kinase" evidence="7">
    <location>
        <begin position="46"/>
        <end position="308"/>
    </location>
</feature>
<keyword evidence="8" id="KW-0723">Serine/threonine-protein kinase</keyword>
<evidence type="ECO:0000256" key="4">
    <source>
        <dbReference type="ARBA" id="ARBA00022840"/>
    </source>
</evidence>
<gene>
    <name evidence="8" type="ORF">HNQ64_004434</name>
</gene>
<dbReference type="Gene3D" id="3.30.200.20">
    <property type="entry name" value="Phosphorylase Kinase, domain 1"/>
    <property type="match status" value="1"/>
</dbReference>
<dbReference type="PROSITE" id="PS00108">
    <property type="entry name" value="PROTEIN_KINASE_ST"/>
    <property type="match status" value="1"/>
</dbReference>
<feature type="repeat" description="WD" evidence="5">
    <location>
        <begin position="426"/>
        <end position="467"/>
    </location>
</feature>
<dbReference type="Gene3D" id="1.10.510.10">
    <property type="entry name" value="Transferase(Phosphotransferase) domain 1"/>
    <property type="match status" value="1"/>
</dbReference>
<dbReference type="SUPFAM" id="SSF56112">
    <property type="entry name" value="Protein kinase-like (PK-like)"/>
    <property type="match status" value="1"/>
</dbReference>
<dbReference type="InterPro" id="IPR015943">
    <property type="entry name" value="WD40/YVTN_repeat-like_dom_sf"/>
</dbReference>
<dbReference type="PANTHER" id="PTHR43289">
    <property type="entry name" value="MITOGEN-ACTIVATED PROTEIN KINASE KINASE KINASE 20-RELATED"/>
    <property type="match status" value="1"/>
</dbReference>
<evidence type="ECO:0000313" key="9">
    <source>
        <dbReference type="Proteomes" id="UP000534294"/>
    </source>
</evidence>
<feature type="repeat" description="WD" evidence="5">
    <location>
        <begin position="690"/>
        <end position="721"/>
    </location>
</feature>
<feature type="transmembrane region" description="Helical" evidence="6">
    <location>
        <begin position="333"/>
        <end position="356"/>
    </location>
</feature>
<keyword evidence="2" id="KW-0547">Nucleotide-binding</keyword>
<dbReference type="Pfam" id="PF00069">
    <property type="entry name" value="Pkinase"/>
    <property type="match status" value="1"/>
</dbReference>
<keyword evidence="6" id="KW-1133">Transmembrane helix</keyword>
<keyword evidence="1" id="KW-0808">Transferase</keyword>
<dbReference type="CDD" id="cd14014">
    <property type="entry name" value="STKc_PknB_like"/>
    <property type="match status" value="1"/>
</dbReference>
<evidence type="ECO:0000256" key="6">
    <source>
        <dbReference type="SAM" id="Phobius"/>
    </source>
</evidence>
<proteinExistence type="predicted"/>
<dbReference type="PANTHER" id="PTHR43289:SF6">
    <property type="entry name" value="SERINE_THREONINE-PROTEIN KINASE NEKL-3"/>
    <property type="match status" value="1"/>
</dbReference>
<dbReference type="Gene3D" id="2.130.10.10">
    <property type="entry name" value="YVTN repeat-like/Quinoprotein amine dehydrogenase"/>
    <property type="match status" value="3"/>
</dbReference>
<evidence type="ECO:0000313" key="8">
    <source>
        <dbReference type="EMBL" id="MBB5040155.1"/>
    </source>
</evidence>
<comment type="caution">
    <text evidence="8">The sequence shown here is derived from an EMBL/GenBank/DDBJ whole genome shotgun (WGS) entry which is preliminary data.</text>
</comment>
<dbReference type="Proteomes" id="UP000534294">
    <property type="component" value="Unassembled WGS sequence"/>
</dbReference>
<keyword evidence="9" id="KW-1185">Reference proteome</keyword>
<dbReference type="EMBL" id="JACHIF010000011">
    <property type="protein sequence ID" value="MBB5040155.1"/>
    <property type="molecule type" value="Genomic_DNA"/>
</dbReference>
<protein>
    <submittedName>
        <fullName evidence="8">Serine/threonine protein kinase/WD40 repeat protein</fullName>
    </submittedName>
</protein>
<evidence type="ECO:0000256" key="1">
    <source>
        <dbReference type="ARBA" id="ARBA00022679"/>
    </source>
</evidence>